<keyword evidence="1" id="KW-0812">Transmembrane</keyword>
<dbReference type="Pfam" id="PF04367">
    <property type="entry name" value="DUF502"/>
    <property type="match status" value="1"/>
</dbReference>
<dbReference type="InterPro" id="IPR007462">
    <property type="entry name" value="COV1-like"/>
</dbReference>
<protein>
    <submittedName>
        <fullName evidence="2">Uncharacterized membrane protein</fullName>
    </submittedName>
</protein>
<gene>
    <name evidence="2" type="ORF">SAMN04488526_2418</name>
</gene>
<dbReference type="PANTHER" id="PTHR31876:SF26">
    <property type="entry name" value="PROTEIN LIKE COV 2"/>
    <property type="match status" value="1"/>
</dbReference>
<accession>A0A1H7P533</accession>
<keyword evidence="1" id="KW-0472">Membrane</keyword>
<dbReference type="STRING" id="188906.SAMN04488526_2418"/>
<sequence length="268" mass="29138">MRTTANYEFIGRKSPAEVLPTYVGWLYNEKDETVNPLRYFWEKGIASAFLTGLFVLLPIILTLLIIEWLVGKLRGALGPGTLLGDLLTSGGSTVIGPGHETVAFWLGLASALIGVWALGVLVKSQAKRQLATWIDTLFSRVPLVRTIYKPVSQVVRLMNTDNQDEFQGMSVVMCRFGNEEGAEVLALLTSPQTYEVSGKRRKLVYLPTSPIPMSGGLVFVAEAAVSAVPGMNVDDLMKIYFSLGALMPEPDKGGLPKAPRVVPEQAPS</sequence>
<dbReference type="PANTHER" id="PTHR31876">
    <property type="entry name" value="COV-LIKE PROTEIN 1"/>
    <property type="match status" value="1"/>
</dbReference>
<keyword evidence="3" id="KW-1185">Reference proteome</keyword>
<evidence type="ECO:0000256" key="1">
    <source>
        <dbReference type="SAM" id="Phobius"/>
    </source>
</evidence>
<evidence type="ECO:0000313" key="3">
    <source>
        <dbReference type="Proteomes" id="UP000199283"/>
    </source>
</evidence>
<dbReference type="AlphaFoldDB" id="A0A1H7P533"/>
<name>A0A1H7P533_9RHOB</name>
<reference evidence="2 3" key="1">
    <citation type="submission" date="2016-10" db="EMBL/GenBank/DDBJ databases">
        <authorList>
            <person name="de Groot N.N."/>
        </authorList>
    </citation>
    <scope>NUCLEOTIDE SEQUENCE [LARGE SCALE GENOMIC DNA]</scope>
    <source>
        <strain evidence="2 3">DSM 14858</strain>
    </source>
</reference>
<evidence type="ECO:0000313" key="2">
    <source>
        <dbReference type="EMBL" id="SEL30872.1"/>
    </source>
</evidence>
<feature type="transmembrane region" description="Helical" evidence="1">
    <location>
        <begin position="102"/>
        <end position="122"/>
    </location>
</feature>
<keyword evidence="1" id="KW-1133">Transmembrane helix</keyword>
<dbReference type="EMBL" id="FNZQ01000004">
    <property type="protein sequence ID" value="SEL30872.1"/>
    <property type="molecule type" value="Genomic_DNA"/>
</dbReference>
<organism evidence="2 3">
    <name type="scientific">Jannaschia helgolandensis</name>
    <dbReference type="NCBI Taxonomy" id="188906"/>
    <lineage>
        <taxon>Bacteria</taxon>
        <taxon>Pseudomonadati</taxon>
        <taxon>Pseudomonadota</taxon>
        <taxon>Alphaproteobacteria</taxon>
        <taxon>Rhodobacterales</taxon>
        <taxon>Roseobacteraceae</taxon>
        <taxon>Jannaschia</taxon>
    </lineage>
</organism>
<dbReference type="Proteomes" id="UP000199283">
    <property type="component" value="Unassembled WGS sequence"/>
</dbReference>
<proteinExistence type="predicted"/>
<feature type="transmembrane region" description="Helical" evidence="1">
    <location>
        <begin position="48"/>
        <end position="70"/>
    </location>
</feature>